<organism evidence="8 9">
    <name type="scientific">Clitoria ternatea</name>
    <name type="common">Butterfly pea</name>
    <dbReference type="NCBI Taxonomy" id="43366"/>
    <lineage>
        <taxon>Eukaryota</taxon>
        <taxon>Viridiplantae</taxon>
        <taxon>Streptophyta</taxon>
        <taxon>Embryophyta</taxon>
        <taxon>Tracheophyta</taxon>
        <taxon>Spermatophyta</taxon>
        <taxon>Magnoliopsida</taxon>
        <taxon>eudicotyledons</taxon>
        <taxon>Gunneridae</taxon>
        <taxon>Pentapetalae</taxon>
        <taxon>rosids</taxon>
        <taxon>fabids</taxon>
        <taxon>Fabales</taxon>
        <taxon>Fabaceae</taxon>
        <taxon>Papilionoideae</taxon>
        <taxon>50 kb inversion clade</taxon>
        <taxon>NPAAA clade</taxon>
        <taxon>indigoferoid/millettioid clade</taxon>
        <taxon>Phaseoleae</taxon>
        <taxon>Clitoria</taxon>
    </lineage>
</organism>
<evidence type="ECO:0000313" key="8">
    <source>
        <dbReference type="EMBL" id="KAK7302974.1"/>
    </source>
</evidence>
<feature type="transmembrane region" description="Helical" evidence="6">
    <location>
        <begin position="309"/>
        <end position="326"/>
    </location>
</feature>
<evidence type="ECO:0000256" key="6">
    <source>
        <dbReference type="RuleBase" id="RU363077"/>
    </source>
</evidence>
<reference evidence="8 9" key="1">
    <citation type="submission" date="2024-01" db="EMBL/GenBank/DDBJ databases">
        <title>The genomes of 5 underutilized Papilionoideae crops provide insights into root nodulation and disease resistance.</title>
        <authorList>
            <person name="Yuan L."/>
        </authorList>
    </citation>
    <scope>NUCLEOTIDE SEQUENCE [LARGE SCALE GENOMIC DNA]</scope>
    <source>
        <strain evidence="8">LY-2023</strain>
        <tissue evidence="8">Leaf</tissue>
    </source>
</reference>
<gene>
    <name evidence="8" type="ORF">RJT34_13872</name>
</gene>
<proteinExistence type="inferred from homology"/>
<feature type="transmembrane region" description="Helical" evidence="6">
    <location>
        <begin position="39"/>
        <end position="59"/>
    </location>
</feature>
<dbReference type="InterPro" id="IPR037185">
    <property type="entry name" value="EmrE-like"/>
</dbReference>
<evidence type="ECO:0000259" key="7">
    <source>
        <dbReference type="Pfam" id="PF00892"/>
    </source>
</evidence>
<dbReference type="PANTHER" id="PTHR31218">
    <property type="entry name" value="WAT1-RELATED PROTEIN"/>
    <property type="match status" value="1"/>
</dbReference>
<dbReference type="Pfam" id="PF00892">
    <property type="entry name" value="EamA"/>
    <property type="match status" value="2"/>
</dbReference>
<feature type="transmembrane region" description="Helical" evidence="6">
    <location>
        <begin position="218"/>
        <end position="240"/>
    </location>
</feature>
<evidence type="ECO:0000313" key="9">
    <source>
        <dbReference type="Proteomes" id="UP001359559"/>
    </source>
</evidence>
<dbReference type="EMBL" id="JAYKXN010000003">
    <property type="protein sequence ID" value="KAK7302974.1"/>
    <property type="molecule type" value="Genomic_DNA"/>
</dbReference>
<dbReference type="InterPro" id="IPR030184">
    <property type="entry name" value="WAT1-related"/>
</dbReference>
<feature type="domain" description="EamA" evidence="7">
    <location>
        <begin position="11"/>
        <end position="150"/>
    </location>
</feature>
<feature type="transmembrane region" description="Helical" evidence="6">
    <location>
        <begin position="186"/>
        <end position="206"/>
    </location>
</feature>
<comment type="similarity">
    <text evidence="2 6">Belongs to the drug/metabolite transporter (DMT) superfamily. Plant drug/metabolite exporter (P-DME) (TC 2.A.7.4) family.</text>
</comment>
<evidence type="ECO:0000256" key="5">
    <source>
        <dbReference type="ARBA" id="ARBA00023136"/>
    </source>
</evidence>
<comment type="caution">
    <text evidence="8">The sequence shown here is derived from an EMBL/GenBank/DDBJ whole genome shotgun (WGS) entry which is preliminary data.</text>
</comment>
<dbReference type="Proteomes" id="UP001359559">
    <property type="component" value="Unassembled WGS sequence"/>
</dbReference>
<evidence type="ECO:0000256" key="2">
    <source>
        <dbReference type="ARBA" id="ARBA00007635"/>
    </source>
</evidence>
<feature type="domain" description="EamA" evidence="7">
    <location>
        <begin position="188"/>
        <end position="326"/>
    </location>
</feature>
<dbReference type="SUPFAM" id="SSF103481">
    <property type="entry name" value="Multidrug resistance efflux transporter EmrE"/>
    <property type="match status" value="2"/>
</dbReference>
<keyword evidence="4 6" id="KW-1133">Transmembrane helix</keyword>
<feature type="transmembrane region" description="Helical" evidence="6">
    <location>
        <begin position="134"/>
        <end position="152"/>
    </location>
</feature>
<name>A0AAN9PM56_CLITE</name>
<protein>
    <recommendedName>
        <fullName evidence="6">WAT1-related protein</fullName>
    </recommendedName>
</protein>
<keyword evidence="3 6" id="KW-0812">Transmembrane</keyword>
<comment type="subcellular location">
    <subcellularLocation>
        <location evidence="1 6">Membrane</location>
        <topology evidence="1 6">Multi-pass membrane protein</topology>
    </subcellularLocation>
</comment>
<dbReference type="GO" id="GO:0022857">
    <property type="term" value="F:transmembrane transporter activity"/>
    <property type="evidence" value="ECO:0007669"/>
    <property type="project" value="InterPro"/>
</dbReference>
<dbReference type="GO" id="GO:0016020">
    <property type="term" value="C:membrane"/>
    <property type="evidence" value="ECO:0007669"/>
    <property type="project" value="UniProtKB-SubCell"/>
</dbReference>
<evidence type="ECO:0000256" key="3">
    <source>
        <dbReference type="ARBA" id="ARBA00022692"/>
    </source>
</evidence>
<accession>A0AAN9PM56</accession>
<evidence type="ECO:0000256" key="4">
    <source>
        <dbReference type="ARBA" id="ARBA00022989"/>
    </source>
</evidence>
<dbReference type="InterPro" id="IPR000620">
    <property type="entry name" value="EamA_dom"/>
</dbReference>
<feature type="transmembrane region" description="Helical" evidence="6">
    <location>
        <begin position="7"/>
        <end position="27"/>
    </location>
</feature>
<sequence length="408" mass="45432">MKNCDEWKPFIIMIAIDFSFATVNILLKKVLEEGMNHLVFITYRLSIATIFVAPMGYFWERNVRPRLTFQILCYLFFSAVVGASITQYFFLLGIQYTSATFSCAFVNMVPVITFMMALPFGIETVNIKCNSGKAKILGALVCIGGALLLTLYKGEPLFNFSHYESAAPVAKSSAVKLSSARTAERWTIGVIALILGTMLWSSWFILQSKISKRFPCQYSSTAIMSFFAAIQSAVICLSTDHNLSTWVPNGKIQIIAILYAGMIGSGLCFVGMSWCVKKRGPVFTAAFSPLVQIMAAMIDIPVLHEQLHLGSVMGSILVMIGLYILLWGKSMEMQNRVTKLVQQAEEIKEQELQPQRQVHLTVSCDSHRKRRVLVVGKGRRTLVRRAPITVVVGGRNTARRRSPTINVG</sequence>
<evidence type="ECO:0000256" key="1">
    <source>
        <dbReference type="ARBA" id="ARBA00004141"/>
    </source>
</evidence>
<keyword evidence="9" id="KW-1185">Reference proteome</keyword>
<feature type="transmembrane region" description="Helical" evidence="6">
    <location>
        <begin position="71"/>
        <end position="90"/>
    </location>
</feature>
<keyword evidence="5 6" id="KW-0472">Membrane</keyword>
<dbReference type="AlphaFoldDB" id="A0AAN9PM56"/>
<feature type="transmembrane region" description="Helical" evidence="6">
    <location>
        <begin position="252"/>
        <end position="275"/>
    </location>
</feature>
<feature type="transmembrane region" description="Helical" evidence="6">
    <location>
        <begin position="96"/>
        <end position="122"/>
    </location>
</feature>
<feature type="transmembrane region" description="Helical" evidence="6">
    <location>
        <begin position="282"/>
        <end position="303"/>
    </location>
</feature>